<proteinExistence type="predicted"/>
<feature type="transmembrane region" description="Helical" evidence="1">
    <location>
        <begin position="39"/>
        <end position="60"/>
    </location>
</feature>
<evidence type="ECO:0000313" key="2">
    <source>
        <dbReference type="EMBL" id="UMM38530.1"/>
    </source>
</evidence>
<sequence length="150" mass="17933">MFLVFFVFTTIFFLSLIFNIYLFFVIFAQPDKNKLPTVYIYNMILSSSVDIVIMFLTFLMPMAMDDGPYYVNIDQRRYTFAVDCAERHPKEYSQLSEDLRMWIFYIRLTPTALFCFLIYYIGTPSIRRLLIERTKLLYKGSYEATTVIQM</sequence>
<accession>A0AAE9F9Z4</accession>
<keyword evidence="1" id="KW-0812">Transmembrane</keyword>
<dbReference type="Proteomes" id="UP000829354">
    <property type="component" value="Chromosome V"/>
</dbReference>
<keyword evidence="3" id="KW-1185">Reference proteome</keyword>
<dbReference type="AlphaFoldDB" id="A0AAE9F9Z4"/>
<reference evidence="2 3" key="1">
    <citation type="submission" date="2022-04" db="EMBL/GenBank/DDBJ databases">
        <title>Chromosome-level reference genomes for two strains of Caenorhabditis briggsae: an improved platform for comparative genomics.</title>
        <authorList>
            <person name="Stevens L."/>
            <person name="Andersen E."/>
        </authorList>
    </citation>
    <scope>NUCLEOTIDE SEQUENCE [LARGE SCALE GENOMIC DNA]</scope>
    <source>
        <strain evidence="2">VX34</strain>
        <tissue evidence="2">Whole-organism</tissue>
    </source>
</reference>
<organism evidence="2 3">
    <name type="scientific">Caenorhabditis briggsae</name>
    <dbReference type="NCBI Taxonomy" id="6238"/>
    <lineage>
        <taxon>Eukaryota</taxon>
        <taxon>Metazoa</taxon>
        <taxon>Ecdysozoa</taxon>
        <taxon>Nematoda</taxon>
        <taxon>Chromadorea</taxon>
        <taxon>Rhabditida</taxon>
        <taxon>Rhabditina</taxon>
        <taxon>Rhabditomorpha</taxon>
        <taxon>Rhabditoidea</taxon>
        <taxon>Rhabditidae</taxon>
        <taxon>Peloderinae</taxon>
        <taxon>Caenorhabditis</taxon>
    </lineage>
</organism>
<keyword evidence="1" id="KW-0472">Membrane</keyword>
<dbReference type="PANTHER" id="PTHR23018:SF9">
    <property type="entry name" value="G-PROTEIN COUPLED RECEPTORS FAMILY 1 PROFILE DOMAIN-CONTAINING PROTEIN"/>
    <property type="match status" value="1"/>
</dbReference>
<protein>
    <submittedName>
        <fullName evidence="2">Uncharacterized protein</fullName>
    </submittedName>
</protein>
<dbReference type="Pfam" id="PF03383">
    <property type="entry name" value="Serpentine_r_xa"/>
    <property type="match status" value="1"/>
</dbReference>
<keyword evidence="1" id="KW-1133">Transmembrane helix</keyword>
<evidence type="ECO:0000313" key="3">
    <source>
        <dbReference type="Proteomes" id="UP000829354"/>
    </source>
</evidence>
<dbReference type="PANTHER" id="PTHR23018">
    <property type="entry name" value="SERPENTINE RECEPTOR, CLASS XA-RELATED"/>
    <property type="match status" value="1"/>
</dbReference>
<feature type="transmembrane region" description="Helical" evidence="1">
    <location>
        <begin position="6"/>
        <end position="27"/>
    </location>
</feature>
<dbReference type="EMBL" id="CP092624">
    <property type="protein sequence ID" value="UMM38530.1"/>
    <property type="molecule type" value="Genomic_DNA"/>
</dbReference>
<name>A0AAE9F9Z4_CAEBR</name>
<evidence type="ECO:0000256" key="1">
    <source>
        <dbReference type="SAM" id="Phobius"/>
    </source>
</evidence>
<gene>
    <name evidence="2" type="ORF">L5515_009910</name>
</gene>
<feature type="transmembrane region" description="Helical" evidence="1">
    <location>
        <begin position="102"/>
        <end position="121"/>
    </location>
</feature>
<dbReference type="InterPro" id="IPR005047">
    <property type="entry name" value="7TM_GPCR_serpentine_rcpt_Srxa"/>
</dbReference>